<evidence type="ECO:0000313" key="2">
    <source>
        <dbReference type="Proteomes" id="UP000503399"/>
    </source>
</evidence>
<dbReference type="AlphaFoldDB" id="A0A6F8ZDA3"/>
<organism evidence="1 2">
    <name type="scientific">Candidatus Hydrogenisulfobacillus filiaventi</name>
    <dbReference type="NCBI Taxonomy" id="2707344"/>
    <lineage>
        <taxon>Bacteria</taxon>
        <taxon>Bacillati</taxon>
        <taxon>Bacillota</taxon>
        <taxon>Clostridia</taxon>
        <taxon>Eubacteriales</taxon>
        <taxon>Clostridiales Family XVII. Incertae Sedis</taxon>
        <taxon>Candidatus Hydrogenisulfobacillus</taxon>
    </lineage>
</organism>
<gene>
    <name evidence="1" type="ORF">R50_0405</name>
</gene>
<accession>A0A6F8ZDA3</accession>
<keyword evidence="2" id="KW-1185">Reference proteome</keyword>
<proteinExistence type="predicted"/>
<sequence length="453" mass="45896">MKAGILWGMVAAGALMAGAAVGVDRYLASVQHLGEAYRSLGRAGGAAAVPASASTALTAAGQDLTRAQADATALTREAQAVSTLTGQVLQLASPAAARDPGATDPSPLEASLAQAVLRLDATGADLEAAVSAGLADDRRAGSRLTAQADANRQALQQLGDTALHLLATARGDLTRAAAAVRTWSSIHHQAPGSLGVTVADPPADWTASGCEIIRAQSGGPAAAAGLVGAAQRTDPVGDLIAAITDRSDGNRTWATPDCAAFTAAMARTRPGDRLVIHYWHRQVIWYLLSGRWVARSVALTLPGTPEPATRGSGACPPPVSGRFTSPAEGNRIPLTLILDGPAATETLPVFLDTGGVNSILPQSVLQAAGFQPVGVTSLGGVVPGATSTAYRYRIPGRDLEVLDQGQPVPLARGTLTVMGVPDLALAVVGPDVLTHGAAFSTNGSSWTLTPPCG</sequence>
<dbReference type="Proteomes" id="UP000503399">
    <property type="component" value="Chromosome"/>
</dbReference>
<evidence type="ECO:0000313" key="1">
    <source>
        <dbReference type="EMBL" id="CAB1127911.1"/>
    </source>
</evidence>
<dbReference type="EMBL" id="LR778114">
    <property type="protein sequence ID" value="CAB1127911.1"/>
    <property type="molecule type" value="Genomic_DNA"/>
</dbReference>
<protein>
    <submittedName>
        <fullName evidence="1">Uncharacterized protein</fullName>
    </submittedName>
</protein>
<reference evidence="1 2" key="1">
    <citation type="submission" date="2020-02" db="EMBL/GenBank/DDBJ databases">
        <authorList>
            <person name="Hogendoorn C."/>
        </authorList>
    </citation>
    <scope>NUCLEOTIDE SEQUENCE [LARGE SCALE GENOMIC DNA]</scope>
    <source>
        <strain evidence="1">R501</strain>
    </source>
</reference>
<dbReference type="KEGG" id="hfv:R50_0405"/>
<name>A0A6F8ZDA3_9FIRM</name>